<feature type="transmembrane region" description="Helical" evidence="1">
    <location>
        <begin position="12"/>
        <end position="45"/>
    </location>
</feature>
<name>A0A8T0TZD6_PANVG</name>
<keyword evidence="1" id="KW-1133">Transmembrane helix</keyword>
<accession>A0A8T0TZD6</accession>
<comment type="caution">
    <text evidence="2">The sequence shown here is derived from an EMBL/GenBank/DDBJ whole genome shotgun (WGS) entry which is preliminary data.</text>
</comment>
<sequence>MTTHHLDLLLAALLYGCAFTGALLAAASLALLVFLAGALLATLALAASEARRLGGPAARAAGEAAAHLRLARAVAAYAVVKAAVRVVLVARAKAGALASRVSRLEVDDRAALRRGFGLCSLPSWAFHFFLCSMTEFKVQWKSE</sequence>
<dbReference type="AlphaFoldDB" id="A0A8T0TZD6"/>
<keyword evidence="1" id="KW-0812">Transmembrane</keyword>
<keyword evidence="1" id="KW-0472">Membrane</keyword>
<proteinExistence type="predicted"/>
<organism evidence="2 3">
    <name type="scientific">Panicum virgatum</name>
    <name type="common">Blackwell switchgrass</name>
    <dbReference type="NCBI Taxonomy" id="38727"/>
    <lineage>
        <taxon>Eukaryota</taxon>
        <taxon>Viridiplantae</taxon>
        <taxon>Streptophyta</taxon>
        <taxon>Embryophyta</taxon>
        <taxon>Tracheophyta</taxon>
        <taxon>Spermatophyta</taxon>
        <taxon>Magnoliopsida</taxon>
        <taxon>Liliopsida</taxon>
        <taxon>Poales</taxon>
        <taxon>Poaceae</taxon>
        <taxon>PACMAD clade</taxon>
        <taxon>Panicoideae</taxon>
        <taxon>Panicodae</taxon>
        <taxon>Paniceae</taxon>
        <taxon>Panicinae</taxon>
        <taxon>Panicum</taxon>
        <taxon>Panicum sect. Hiantes</taxon>
    </lineage>
</organism>
<evidence type="ECO:0000313" key="2">
    <source>
        <dbReference type="EMBL" id="KAG2617582.1"/>
    </source>
</evidence>
<dbReference type="Proteomes" id="UP000823388">
    <property type="component" value="Chromosome 3N"/>
</dbReference>
<reference evidence="2" key="1">
    <citation type="submission" date="2020-05" db="EMBL/GenBank/DDBJ databases">
        <title>WGS assembly of Panicum virgatum.</title>
        <authorList>
            <person name="Lovell J.T."/>
            <person name="Jenkins J."/>
            <person name="Shu S."/>
            <person name="Juenger T.E."/>
            <person name="Schmutz J."/>
        </authorList>
    </citation>
    <scope>NUCLEOTIDE SEQUENCE</scope>
    <source>
        <strain evidence="2">AP13</strain>
    </source>
</reference>
<keyword evidence="3" id="KW-1185">Reference proteome</keyword>
<protein>
    <submittedName>
        <fullName evidence="2">Uncharacterized protein</fullName>
    </submittedName>
</protein>
<gene>
    <name evidence="2" type="ORF">PVAP13_3NG182174</name>
</gene>
<dbReference type="EMBL" id="CM029042">
    <property type="protein sequence ID" value="KAG2617582.1"/>
    <property type="molecule type" value="Genomic_DNA"/>
</dbReference>
<evidence type="ECO:0000256" key="1">
    <source>
        <dbReference type="SAM" id="Phobius"/>
    </source>
</evidence>
<evidence type="ECO:0000313" key="3">
    <source>
        <dbReference type="Proteomes" id="UP000823388"/>
    </source>
</evidence>